<evidence type="ECO:0000256" key="9">
    <source>
        <dbReference type="ARBA" id="ARBA00034617"/>
    </source>
</evidence>
<evidence type="ECO:0000256" key="5">
    <source>
        <dbReference type="ARBA" id="ARBA00022806"/>
    </source>
</evidence>
<dbReference type="NCBIfam" id="TIGR00614">
    <property type="entry name" value="recQ_fam"/>
    <property type="match status" value="1"/>
</dbReference>
<feature type="domain" description="Helicase ATP-binding" evidence="13">
    <location>
        <begin position="25"/>
        <end position="193"/>
    </location>
</feature>
<keyword evidence="4 15" id="KW-0378">Hydrolase</keyword>
<dbReference type="Pfam" id="PF00270">
    <property type="entry name" value="DEAD"/>
    <property type="match status" value="1"/>
</dbReference>
<reference evidence="15 16" key="1">
    <citation type="submission" date="2018-08" db="EMBL/GenBank/DDBJ databases">
        <title>A genome reference for cultivated species of the human gut microbiota.</title>
        <authorList>
            <person name="Zou Y."/>
            <person name="Xue W."/>
            <person name="Luo G."/>
        </authorList>
    </citation>
    <scope>NUCLEOTIDE SEQUENCE [LARGE SCALE GENOMIC DNA]</scope>
    <source>
        <strain evidence="15 16">AF39-11</strain>
    </source>
</reference>
<proteinExistence type="inferred from homology"/>
<keyword evidence="7" id="KW-0238">DNA-binding</keyword>
<evidence type="ECO:0000256" key="6">
    <source>
        <dbReference type="ARBA" id="ARBA00022840"/>
    </source>
</evidence>
<dbReference type="GO" id="GO:0030894">
    <property type="term" value="C:replisome"/>
    <property type="evidence" value="ECO:0007669"/>
    <property type="project" value="TreeGrafter"/>
</dbReference>
<dbReference type="InterPro" id="IPR032284">
    <property type="entry name" value="RecQ_Zn-bd"/>
</dbReference>
<keyword evidence="5 15" id="KW-0347">Helicase</keyword>
<evidence type="ECO:0000256" key="4">
    <source>
        <dbReference type="ARBA" id="ARBA00022801"/>
    </source>
</evidence>
<dbReference type="GO" id="GO:0046872">
    <property type="term" value="F:metal ion binding"/>
    <property type="evidence" value="ECO:0007669"/>
    <property type="project" value="UniProtKB-KW"/>
</dbReference>
<keyword evidence="6" id="KW-0067">ATP-binding</keyword>
<name>A0A415JAL7_9BACT</name>
<dbReference type="GO" id="GO:0043138">
    <property type="term" value="F:3'-5' DNA helicase activity"/>
    <property type="evidence" value="ECO:0007669"/>
    <property type="project" value="UniProtKB-EC"/>
</dbReference>
<dbReference type="PANTHER" id="PTHR13710">
    <property type="entry name" value="DNA HELICASE RECQ FAMILY MEMBER"/>
    <property type="match status" value="1"/>
</dbReference>
<dbReference type="InterPro" id="IPR036388">
    <property type="entry name" value="WH-like_DNA-bd_sf"/>
</dbReference>
<dbReference type="PANTHER" id="PTHR13710:SF105">
    <property type="entry name" value="ATP-DEPENDENT DNA HELICASE Q1"/>
    <property type="match status" value="1"/>
</dbReference>
<dbReference type="InterPro" id="IPR001650">
    <property type="entry name" value="Helicase_C-like"/>
</dbReference>
<comment type="similarity">
    <text evidence="1">Belongs to the helicase family. RecQ subfamily.</text>
</comment>
<evidence type="ECO:0000256" key="3">
    <source>
        <dbReference type="ARBA" id="ARBA00022741"/>
    </source>
</evidence>
<dbReference type="SMART" id="SM00490">
    <property type="entry name" value="HELICc"/>
    <property type="match status" value="1"/>
</dbReference>
<dbReference type="GO" id="GO:0003677">
    <property type="term" value="F:DNA binding"/>
    <property type="evidence" value="ECO:0007669"/>
    <property type="project" value="UniProtKB-KW"/>
</dbReference>
<evidence type="ECO:0000256" key="7">
    <source>
        <dbReference type="ARBA" id="ARBA00023125"/>
    </source>
</evidence>
<feature type="domain" description="Helicase C-terminal" evidence="14">
    <location>
        <begin position="217"/>
        <end position="367"/>
    </location>
</feature>
<evidence type="ECO:0000256" key="1">
    <source>
        <dbReference type="ARBA" id="ARBA00005446"/>
    </source>
</evidence>
<dbReference type="InterPro" id="IPR014001">
    <property type="entry name" value="Helicase_ATP-bd"/>
</dbReference>
<dbReference type="GO" id="GO:0043590">
    <property type="term" value="C:bacterial nucleoid"/>
    <property type="evidence" value="ECO:0007669"/>
    <property type="project" value="TreeGrafter"/>
</dbReference>
<keyword evidence="3" id="KW-0547">Nucleotide-binding</keyword>
<dbReference type="Gene3D" id="1.10.10.10">
    <property type="entry name" value="Winged helix-like DNA-binding domain superfamily/Winged helix DNA-binding domain"/>
    <property type="match status" value="1"/>
</dbReference>
<evidence type="ECO:0000256" key="12">
    <source>
        <dbReference type="ARBA" id="ARBA00044550"/>
    </source>
</evidence>
<evidence type="ECO:0000256" key="2">
    <source>
        <dbReference type="ARBA" id="ARBA00022723"/>
    </source>
</evidence>
<dbReference type="CDD" id="cd17920">
    <property type="entry name" value="DEXHc_RecQ"/>
    <property type="match status" value="1"/>
</dbReference>
<dbReference type="Gene3D" id="3.40.50.300">
    <property type="entry name" value="P-loop containing nucleotide triphosphate hydrolases"/>
    <property type="match status" value="2"/>
</dbReference>
<evidence type="ECO:0000256" key="8">
    <source>
        <dbReference type="ARBA" id="ARBA00023235"/>
    </source>
</evidence>
<dbReference type="PROSITE" id="PS51194">
    <property type="entry name" value="HELICASE_CTER"/>
    <property type="match status" value="1"/>
</dbReference>
<protein>
    <recommendedName>
        <fullName evidence="11">ATP-dependent DNA helicase RecQ</fullName>
        <ecNumber evidence="10">5.6.2.4</ecNumber>
    </recommendedName>
    <alternativeName>
        <fullName evidence="12">DNA 3'-5' helicase RecQ</fullName>
    </alternativeName>
</protein>
<organism evidence="15 16">
    <name type="scientific">Phocaeicola plebeius</name>
    <dbReference type="NCBI Taxonomy" id="310297"/>
    <lineage>
        <taxon>Bacteria</taxon>
        <taxon>Pseudomonadati</taxon>
        <taxon>Bacteroidota</taxon>
        <taxon>Bacteroidia</taxon>
        <taxon>Bacteroidales</taxon>
        <taxon>Bacteroidaceae</taxon>
        <taxon>Phocaeicola</taxon>
    </lineage>
</organism>
<dbReference type="PROSITE" id="PS51192">
    <property type="entry name" value="HELICASE_ATP_BIND_1"/>
    <property type="match status" value="1"/>
</dbReference>
<dbReference type="Pfam" id="PF16124">
    <property type="entry name" value="RecQ_Zn_bind"/>
    <property type="match status" value="1"/>
</dbReference>
<dbReference type="SMART" id="SM00487">
    <property type="entry name" value="DEXDc"/>
    <property type="match status" value="1"/>
</dbReference>
<dbReference type="EMBL" id="QROI01000006">
    <property type="protein sequence ID" value="RHL17482.1"/>
    <property type="molecule type" value="Genomic_DNA"/>
</dbReference>
<dbReference type="InterPro" id="IPR027417">
    <property type="entry name" value="P-loop_NTPase"/>
</dbReference>
<dbReference type="GO" id="GO:0016787">
    <property type="term" value="F:hydrolase activity"/>
    <property type="evidence" value="ECO:0007669"/>
    <property type="project" value="UniProtKB-KW"/>
</dbReference>
<dbReference type="RefSeq" id="WP_118441288.1">
    <property type="nucleotide sequence ID" value="NZ_QROD01000006.1"/>
</dbReference>
<dbReference type="GO" id="GO:0006281">
    <property type="term" value="P:DNA repair"/>
    <property type="evidence" value="ECO:0007669"/>
    <property type="project" value="TreeGrafter"/>
</dbReference>
<dbReference type="InterPro" id="IPR011545">
    <property type="entry name" value="DEAD/DEAH_box_helicase_dom"/>
</dbReference>
<dbReference type="Pfam" id="PF00271">
    <property type="entry name" value="Helicase_C"/>
    <property type="match status" value="1"/>
</dbReference>
<evidence type="ECO:0000259" key="13">
    <source>
        <dbReference type="PROSITE" id="PS51192"/>
    </source>
</evidence>
<comment type="caution">
    <text evidence="15">The sequence shown here is derived from an EMBL/GenBank/DDBJ whole genome shotgun (WGS) entry which is preliminary data.</text>
</comment>
<dbReference type="GO" id="GO:0005737">
    <property type="term" value="C:cytoplasm"/>
    <property type="evidence" value="ECO:0007669"/>
    <property type="project" value="TreeGrafter"/>
</dbReference>
<keyword evidence="8" id="KW-0413">Isomerase</keyword>
<dbReference type="AlphaFoldDB" id="A0A415JAL7"/>
<dbReference type="GO" id="GO:0006310">
    <property type="term" value="P:DNA recombination"/>
    <property type="evidence" value="ECO:0007669"/>
    <property type="project" value="InterPro"/>
</dbReference>
<sequence>MTDYRKILKQYWGYDNFRGIQEDIIRSIGEGRDTLGLMPTGGGKSITFQVPALAQEGLCLVITPLIALMKDQVRNLRERGIKATAIYSGMTREEIVIALENCIFGNYKFLYVSPERLDTEIFQIKLRSMHVSLITVDESHCISQWGYDFRPAYLKIADIRQLLPGVPVIALTATATPEVVSDIQQRLQFRQENVFRMSFERKNLAYVVRHTEDKESELLHILQRVNGSGIVYTRNRKKTKEISLFLNRNHITATFYHAGLNDETKDSRQKAWLKGEFRVMVATNAFGMGIDKPDVRVVIHADVPDSPEAYFQEAGRAGRDGMKAYAVLLFCARDKITLKQRISDTFPEKSYIRKIYEDINFYYQMAMGDGRGCIFAFNIDEFCRNFKHFPVQTDSALKILTRAGYLEYTDEQDNVSRIMFTITKEELYRIREQSEYTEKLIRILLRSYTGLFTDYAYISEDNLSTRSGLSKQQIYETLLSLSRQHILHYIPAKKTPYIIYTRERQETERVYLSKEVYEDRKESYVQRINAMIEYAESENRCRSRMLLRYFGEKNEHNCGQCDVCLQQHQSGLKSGEFEAISQQLQALLKENPLSLQEIKDKMQVPENHLMKVVSYLVSEEIIRQENGYLEF</sequence>
<accession>A0A415JAL7</accession>
<dbReference type="SUPFAM" id="SSF52540">
    <property type="entry name" value="P-loop containing nucleoside triphosphate hydrolases"/>
    <property type="match status" value="1"/>
</dbReference>
<gene>
    <name evidence="15" type="ORF">DW035_05120</name>
</gene>
<dbReference type="FunFam" id="3.40.50.300:FF:001051">
    <property type="entry name" value="ATP-dependent DNA helicase RecQ"/>
    <property type="match status" value="1"/>
</dbReference>
<dbReference type="InterPro" id="IPR004589">
    <property type="entry name" value="DNA_helicase_ATP-dep_RecQ"/>
</dbReference>
<keyword evidence="2" id="KW-0479">Metal-binding</keyword>
<evidence type="ECO:0000256" key="10">
    <source>
        <dbReference type="ARBA" id="ARBA00034808"/>
    </source>
</evidence>
<evidence type="ECO:0000256" key="11">
    <source>
        <dbReference type="ARBA" id="ARBA00044535"/>
    </source>
</evidence>
<dbReference type="GO" id="GO:0009378">
    <property type="term" value="F:four-way junction helicase activity"/>
    <property type="evidence" value="ECO:0007669"/>
    <property type="project" value="TreeGrafter"/>
</dbReference>
<evidence type="ECO:0000259" key="14">
    <source>
        <dbReference type="PROSITE" id="PS51194"/>
    </source>
</evidence>
<dbReference type="Proteomes" id="UP000284916">
    <property type="component" value="Unassembled WGS sequence"/>
</dbReference>
<comment type="catalytic activity">
    <reaction evidence="9">
        <text>Couples ATP hydrolysis with the unwinding of duplex DNA by translocating in the 3'-5' direction.</text>
        <dbReference type="EC" id="5.6.2.4"/>
    </reaction>
</comment>
<evidence type="ECO:0000313" key="16">
    <source>
        <dbReference type="Proteomes" id="UP000284916"/>
    </source>
</evidence>
<dbReference type="EC" id="5.6.2.4" evidence="10"/>
<evidence type="ECO:0000313" key="15">
    <source>
        <dbReference type="EMBL" id="RHL17482.1"/>
    </source>
</evidence>
<dbReference type="GO" id="GO:0005524">
    <property type="term" value="F:ATP binding"/>
    <property type="evidence" value="ECO:0007669"/>
    <property type="project" value="UniProtKB-KW"/>
</dbReference>